<feature type="signal peptide" evidence="1">
    <location>
        <begin position="1"/>
        <end position="21"/>
    </location>
</feature>
<dbReference type="Proteomes" id="UP000199592">
    <property type="component" value="Unassembled WGS sequence"/>
</dbReference>
<keyword evidence="1" id="KW-0732">Signal</keyword>
<evidence type="ECO:0008006" key="4">
    <source>
        <dbReference type="Google" id="ProtNLM"/>
    </source>
</evidence>
<gene>
    <name evidence="2" type="ORF">SAMN04487892_2313</name>
</gene>
<dbReference type="AlphaFoldDB" id="A0A1H2WK87"/>
<organism evidence="2 3">
    <name type="scientific">Flagellimonas zhangzhouensis</name>
    <dbReference type="NCBI Taxonomy" id="1073328"/>
    <lineage>
        <taxon>Bacteria</taxon>
        <taxon>Pseudomonadati</taxon>
        <taxon>Bacteroidota</taxon>
        <taxon>Flavobacteriia</taxon>
        <taxon>Flavobacteriales</taxon>
        <taxon>Flavobacteriaceae</taxon>
        <taxon>Flagellimonas</taxon>
    </lineage>
</organism>
<dbReference type="EMBL" id="FNMY01000003">
    <property type="protein sequence ID" value="SDW80971.1"/>
    <property type="molecule type" value="Genomic_DNA"/>
</dbReference>
<dbReference type="RefSeq" id="WP_090500051.1">
    <property type="nucleotide sequence ID" value="NZ_FNMY01000003.1"/>
</dbReference>
<proteinExistence type="predicted"/>
<keyword evidence="3" id="KW-1185">Reference proteome</keyword>
<feature type="chain" id="PRO_5011438993" description="Dihydroorotase" evidence="1">
    <location>
        <begin position="22"/>
        <end position="122"/>
    </location>
</feature>
<sequence>MRQIMLALMFLMTTVMVQAQADQNVDFQKVEVGDTFEIGRPEAPTYKHIDFPRANFIIKKGGIANYKTVEGNKVVVTAVKKAKDGTIEVKIKRTDGRRFFNTHAVVSADIQSALQSGELNTL</sequence>
<reference evidence="3" key="1">
    <citation type="submission" date="2016-10" db="EMBL/GenBank/DDBJ databases">
        <authorList>
            <person name="Varghese N."/>
            <person name="Submissions S."/>
        </authorList>
    </citation>
    <scope>NUCLEOTIDE SEQUENCE [LARGE SCALE GENOMIC DNA]</scope>
    <source>
        <strain evidence="3">DSM 25030</strain>
    </source>
</reference>
<protein>
    <recommendedName>
        <fullName evidence="4">Dihydroorotase</fullName>
    </recommendedName>
</protein>
<evidence type="ECO:0000313" key="2">
    <source>
        <dbReference type="EMBL" id="SDW80971.1"/>
    </source>
</evidence>
<accession>A0A1H2WK87</accession>
<evidence type="ECO:0000256" key="1">
    <source>
        <dbReference type="SAM" id="SignalP"/>
    </source>
</evidence>
<name>A0A1H2WK87_9FLAO</name>
<evidence type="ECO:0000313" key="3">
    <source>
        <dbReference type="Proteomes" id="UP000199592"/>
    </source>
</evidence>
<dbReference type="OrthoDB" id="1446823at2"/>